<accession>A0A2V3V377</accession>
<proteinExistence type="predicted"/>
<evidence type="ECO:0000313" key="2">
    <source>
        <dbReference type="Proteomes" id="UP000248014"/>
    </source>
</evidence>
<dbReference type="AlphaFoldDB" id="A0A2V3V377"/>
<sequence>MSARLHREAACIRSVETDGISYVPHGSDVSFDCPTLARWCADPAYRAEVAATEQHQRDLHNTIIDCAMIQAGTRWPAHWSDEEKADATARLLNKKEITA</sequence>
<dbReference type="Proteomes" id="UP000248014">
    <property type="component" value="Unassembled WGS sequence"/>
</dbReference>
<dbReference type="RefSeq" id="WP_110298630.1">
    <property type="nucleotide sequence ID" value="NZ_QJJM01000006.1"/>
</dbReference>
<reference evidence="1 2" key="1">
    <citation type="submission" date="2018-05" db="EMBL/GenBank/DDBJ databases">
        <title>Genomic Encyclopedia of Type Strains, Phase IV (KMG-IV): sequencing the most valuable type-strain genomes for metagenomic binning, comparative biology and taxonomic classification.</title>
        <authorList>
            <person name="Goeker M."/>
        </authorList>
    </citation>
    <scope>NUCLEOTIDE SEQUENCE [LARGE SCALE GENOMIC DNA]</scope>
    <source>
        <strain evidence="1 2">DSM 3183</strain>
    </source>
</reference>
<evidence type="ECO:0000313" key="1">
    <source>
        <dbReference type="EMBL" id="PXW75950.1"/>
    </source>
</evidence>
<comment type="caution">
    <text evidence="1">The sequence shown here is derived from an EMBL/GenBank/DDBJ whole genome shotgun (WGS) entry which is preliminary data.</text>
</comment>
<name>A0A2V3V377_9SPHN</name>
<gene>
    <name evidence="1" type="ORF">C7451_106114</name>
</gene>
<dbReference type="EMBL" id="QJJM01000006">
    <property type="protein sequence ID" value="PXW75950.1"/>
    <property type="molecule type" value="Genomic_DNA"/>
</dbReference>
<organism evidence="1 2">
    <name type="scientific">Blastomonas natatoria</name>
    <dbReference type="NCBI Taxonomy" id="34015"/>
    <lineage>
        <taxon>Bacteria</taxon>
        <taxon>Pseudomonadati</taxon>
        <taxon>Pseudomonadota</taxon>
        <taxon>Alphaproteobacteria</taxon>
        <taxon>Sphingomonadales</taxon>
        <taxon>Sphingomonadaceae</taxon>
        <taxon>Blastomonas</taxon>
    </lineage>
</organism>
<protein>
    <submittedName>
        <fullName evidence="1">Uncharacterized protein</fullName>
    </submittedName>
</protein>
<keyword evidence="2" id="KW-1185">Reference proteome</keyword>